<evidence type="ECO:0000256" key="1">
    <source>
        <dbReference type="SAM" id="MobiDB-lite"/>
    </source>
</evidence>
<evidence type="ECO:0000256" key="2">
    <source>
        <dbReference type="SAM" id="Phobius"/>
    </source>
</evidence>
<name>U5NWC5_9MICO</name>
<reference evidence="3" key="1">
    <citation type="journal article" date="2013" name="Genome Announc.">
        <title>Complete Genome Sequence of pAP13, a Large Linear Plasmid of a Brevibacterium Strain Isolated from a Saline Lake at 4,200 Meters above Sea Level in Argentina.</title>
        <authorList>
            <person name="Dib J.R."/>
            <person name="Schuldes J."/>
            <person name="Thurmer A."/>
            <person name="Farias M.E."/>
            <person name="Daniel R."/>
            <person name="Meinhardt F."/>
        </authorList>
    </citation>
    <scope>NUCLEOTIDE SEQUENCE</scope>
    <source>
        <strain evidence="3">Ap13</strain>
        <plasmid evidence="3">pAP13</plasmid>
    </source>
</reference>
<feature type="region of interest" description="Disordered" evidence="1">
    <location>
        <begin position="315"/>
        <end position="336"/>
    </location>
</feature>
<geneLocation type="plasmid" evidence="3">
    <name>pAP13</name>
</geneLocation>
<keyword evidence="2" id="KW-0812">Transmembrane</keyword>
<keyword evidence="3" id="KW-0614">Plasmid</keyword>
<dbReference type="RefSeq" id="WP_023164848.1">
    <property type="nucleotide sequence ID" value="NC_022590.1"/>
</dbReference>
<accession>U5NWC5</accession>
<protein>
    <submittedName>
        <fullName evidence="3">Uncharacterized protein</fullName>
    </submittedName>
</protein>
<gene>
    <name evidence="3" type="ORF">AP13_p01040</name>
</gene>
<dbReference type="AlphaFoldDB" id="U5NWC5"/>
<dbReference type="EMBL" id="KF577590">
    <property type="protein sequence ID" value="AGY35413.1"/>
    <property type="molecule type" value="Genomic_DNA"/>
</dbReference>
<evidence type="ECO:0000313" key="3">
    <source>
        <dbReference type="EMBL" id="AGY35413.1"/>
    </source>
</evidence>
<keyword evidence="2" id="KW-0472">Membrane</keyword>
<feature type="transmembrane region" description="Helical" evidence="2">
    <location>
        <begin position="21"/>
        <end position="53"/>
    </location>
</feature>
<keyword evidence="2" id="KW-1133">Transmembrane helix</keyword>
<feature type="transmembrane region" description="Helical" evidence="2">
    <location>
        <begin position="65"/>
        <end position="82"/>
    </location>
</feature>
<proteinExistence type="predicted"/>
<organism evidence="3">
    <name type="scientific">Brevibacterium sp. Ap13</name>
    <dbReference type="NCBI Taxonomy" id="1406197"/>
    <lineage>
        <taxon>Bacteria</taxon>
        <taxon>Bacillati</taxon>
        <taxon>Actinomycetota</taxon>
        <taxon>Actinomycetes</taxon>
        <taxon>Micrococcales</taxon>
        <taxon>Brevibacteriaceae</taxon>
        <taxon>Brevibacterium</taxon>
    </lineage>
</organism>
<sequence length="336" mass="36663">MKYALTNLLRMGYRNRARIGYWTFTGIVELTAVLFTAVAVSILVIGLGVTIYLLPQASPETAAELIIIVAPIIGLIVAALYAHRRISKQPPAPTLGTESVRSPSEAQPVHGALKGIHLRYQRDYEHWVAATIDDDEDIDSFATAHLEGWRALTGQLPYDLVVEHEAAHATAALVNGVPLVEIRTNPKSLHGHVTPAHKPTNRALPDVAWAMMIVSSASIVFQIDTQKPRYGVDLDTALMLDCAADIVSGGTHPQGYVGPLSIDSLIKEASSRARTALKTHQALFHDLQDAILTHHVLQAPQIRAIAHRHLPGHTRWQDRPDISVNSPLLEGSSLQQ</sequence>